<dbReference type="PRINTS" id="PR00778">
    <property type="entry name" value="HTHARSR"/>
</dbReference>
<name>G9WXZ9_9FIRM</name>
<evidence type="ECO:0000256" key="1">
    <source>
        <dbReference type="ARBA" id="ARBA00023015"/>
    </source>
</evidence>
<dbReference type="EMBL" id="ALNK01000025">
    <property type="protein sequence ID" value="EJU21969.1"/>
    <property type="molecule type" value="Genomic_DNA"/>
</dbReference>
<dbReference type="EMBL" id="AFZF02000004">
    <property type="protein sequence ID" value="EHL17172.1"/>
    <property type="molecule type" value="Genomic_DNA"/>
</dbReference>
<evidence type="ECO:0000313" key="8">
    <source>
        <dbReference type="EMBL" id="EJU21969.1"/>
    </source>
</evidence>
<evidence type="ECO:0000313" key="10">
    <source>
        <dbReference type="Proteomes" id="UP000005244"/>
    </source>
</evidence>
<dbReference type="Gene3D" id="1.10.10.10">
    <property type="entry name" value="Winged helix-like DNA-binding domain superfamily/Winged helix DNA-binding domain"/>
    <property type="match status" value="1"/>
</dbReference>
<accession>J5UEP2</accession>
<dbReference type="OrthoDB" id="9802016at2"/>
<evidence type="ECO:0000313" key="11">
    <source>
        <dbReference type="Proteomes" id="UP000006437"/>
    </source>
</evidence>
<reference evidence="8 10" key="4">
    <citation type="submission" date="2012-07" db="EMBL/GenBank/DDBJ databases">
        <authorList>
            <person name="Durkin A.S."/>
            <person name="McCorrison J."/>
            <person name="Torralba M."/>
            <person name="Gillis M."/>
            <person name="Methe B."/>
            <person name="Sutton G."/>
            <person name="Nelson K.E."/>
        </authorList>
    </citation>
    <scope>NUCLEOTIDE SEQUENCE [LARGE SCALE GENOMIC DNA]</scope>
    <source>
        <strain evidence="8 10">OBRC8</strain>
    </source>
</reference>
<dbReference type="BioCyc" id="EBAC796937-HMP:GMGH-1052-MONOMER"/>
<dbReference type="GO" id="GO:0003677">
    <property type="term" value="F:DNA binding"/>
    <property type="evidence" value="ECO:0007669"/>
    <property type="project" value="UniProtKB-KW"/>
</dbReference>
<evidence type="ECO:0000313" key="9">
    <source>
        <dbReference type="Proteomes" id="UP000003379"/>
    </source>
</evidence>
<keyword evidence="1" id="KW-0805">Transcription regulation</keyword>
<dbReference type="InterPro" id="IPR036390">
    <property type="entry name" value="WH_DNA-bd_sf"/>
</dbReference>
<keyword evidence="2" id="KW-0238">DNA-binding</keyword>
<dbReference type="Proteomes" id="UP000005244">
    <property type="component" value="Unassembled WGS sequence"/>
</dbReference>
<proteinExistence type="predicted"/>
<accession>V9HPF7</accession>
<dbReference type="InterPro" id="IPR036388">
    <property type="entry name" value="WH-like_DNA-bd_sf"/>
</dbReference>
<dbReference type="SUPFAM" id="SSF46785">
    <property type="entry name" value="Winged helix' DNA-binding domain"/>
    <property type="match status" value="1"/>
</dbReference>
<evidence type="ECO:0000256" key="2">
    <source>
        <dbReference type="ARBA" id="ARBA00023125"/>
    </source>
</evidence>
<dbReference type="InterPro" id="IPR001845">
    <property type="entry name" value="HTH_ArsR_DNA-bd_dom"/>
</dbReference>
<comment type="caution">
    <text evidence="5">The sequence shown here is derived from an EMBL/GenBank/DDBJ whole genome shotgun (WGS) entry which is preliminary data.</text>
</comment>
<dbReference type="Proteomes" id="UP000003379">
    <property type="component" value="Unassembled WGS sequence"/>
</dbReference>
<keyword evidence="10" id="KW-1185">Reference proteome</keyword>
<dbReference type="Proteomes" id="UP000006437">
    <property type="component" value="Unassembled WGS sequence"/>
</dbReference>
<dbReference type="AlphaFoldDB" id="G9WXZ9"/>
<dbReference type="InterPro" id="IPR011991">
    <property type="entry name" value="ArsR-like_HTH"/>
</dbReference>
<accession>G9WXZ9</accession>
<reference evidence="7 9" key="2">
    <citation type="submission" date="2011-08" db="EMBL/GenBank/DDBJ databases">
        <title>The Genome Sequence of Eubacteriaceae bacterium CM5.</title>
        <authorList>
            <consortium name="The Broad Institute Genome Sequencing Platform"/>
            <person name="Earl A."/>
            <person name="Ward D."/>
            <person name="Feldgarden M."/>
            <person name="Gevers D."/>
            <person name="Sizova M."/>
            <person name="Hazen A."/>
            <person name="Epstein S."/>
            <person name="Young S.K."/>
            <person name="Zeng Q."/>
            <person name="Gargeya S."/>
            <person name="Fitzgerald M."/>
            <person name="Haas B."/>
            <person name="Abouelleil A."/>
            <person name="Alvarado L."/>
            <person name="Arachchi H.M."/>
            <person name="Berlin A."/>
            <person name="Brown A."/>
            <person name="Chapman S.B."/>
            <person name="Chen Z."/>
            <person name="Dunbar C."/>
            <person name="Freedman E."/>
            <person name="Gearin G."/>
            <person name="Gellesch M."/>
            <person name="Goldberg J."/>
            <person name="Griggs A."/>
            <person name="Gujja S."/>
            <person name="Heiman D."/>
            <person name="Howarth C."/>
            <person name="Larson L."/>
            <person name="Lui A."/>
            <person name="MacDonald P.J.P."/>
            <person name="Montmayeur A."/>
            <person name="Murphy C."/>
            <person name="Neiman D."/>
            <person name="Pearson M."/>
            <person name="Priest M."/>
            <person name="Roberts A."/>
            <person name="Saif S."/>
            <person name="Shea T."/>
            <person name="Shenoy N."/>
            <person name="Sisk P."/>
            <person name="Stolte C."/>
            <person name="Sykes S."/>
            <person name="Wortman J."/>
            <person name="Nusbaum C."/>
            <person name="Birren B."/>
        </authorList>
    </citation>
    <scope>NUCLEOTIDE SEQUENCE [LARGE SCALE GENOMIC DNA]</scope>
    <source>
        <strain evidence="7 9">CM5</strain>
    </source>
</reference>
<dbReference type="PANTHER" id="PTHR33154:SF18">
    <property type="entry name" value="ARSENICAL RESISTANCE OPERON REPRESSOR"/>
    <property type="match status" value="1"/>
</dbReference>
<evidence type="ECO:0000313" key="5">
    <source>
        <dbReference type="EMBL" id="EHL16503.1"/>
    </source>
</evidence>
<evidence type="ECO:0000313" key="6">
    <source>
        <dbReference type="EMBL" id="EHL17172.1"/>
    </source>
</evidence>
<evidence type="ECO:0000256" key="3">
    <source>
        <dbReference type="ARBA" id="ARBA00023163"/>
    </source>
</evidence>
<dbReference type="EMBL" id="AFZE01000002">
    <property type="protein sequence ID" value="EHL16503.1"/>
    <property type="molecule type" value="Genomic_DNA"/>
</dbReference>
<protein>
    <submittedName>
        <fullName evidence="8">Transcriptional regulator, ArsR family</fullName>
    </submittedName>
</protein>
<evidence type="ECO:0000259" key="4">
    <source>
        <dbReference type="PROSITE" id="PS50987"/>
    </source>
</evidence>
<dbReference type="CDD" id="cd00090">
    <property type="entry name" value="HTH_ARSR"/>
    <property type="match status" value="1"/>
</dbReference>
<reference evidence="6 12" key="3">
    <citation type="submission" date="2012-05" db="EMBL/GenBank/DDBJ databases">
        <title>The Genome Sequence of Eubacteriaceae bacterium CM2.</title>
        <authorList>
            <consortium name="The Broad Institute Genome Sequencing Platform"/>
            <person name="Earl A."/>
            <person name="Ward D."/>
            <person name="Feldgarden M."/>
            <person name="Gevers D."/>
            <person name="Sizova M."/>
            <person name="Hazen A."/>
            <person name="Epstein S."/>
            <person name="Walker B."/>
            <person name="Young S.K."/>
            <person name="Zeng Q."/>
            <person name="Gargeya S."/>
            <person name="Fitzgerald M."/>
            <person name="Haas B."/>
            <person name="Abouelleil A."/>
            <person name="Alvarado L."/>
            <person name="Arachchi H.M."/>
            <person name="Berlin A."/>
            <person name="Chapman S.B."/>
            <person name="Goldberg J."/>
            <person name="Griggs A."/>
            <person name="Gujja S."/>
            <person name="Hansen M."/>
            <person name="Howarth C."/>
            <person name="Imamovic A."/>
            <person name="Larimer J."/>
            <person name="McCowen C."/>
            <person name="Montmayeur A."/>
            <person name="Murphy C."/>
            <person name="Neiman D."/>
            <person name="Pearson M."/>
            <person name="Priest M."/>
            <person name="Roberts A."/>
            <person name="Saif S."/>
            <person name="Shea T."/>
            <person name="Sisk P."/>
            <person name="Sykes S."/>
            <person name="Wortman J."/>
            <person name="Nusbaum C."/>
            <person name="Birren B."/>
        </authorList>
    </citation>
    <scope>NUCLEOTIDE SEQUENCE [LARGE SCALE GENOMIC DNA]</scope>
    <source>
        <strain evidence="6 12">CM2</strain>
    </source>
</reference>
<dbReference type="PROSITE" id="PS50987">
    <property type="entry name" value="HTH_ARSR_2"/>
    <property type="match status" value="1"/>
</dbReference>
<feature type="domain" description="HTH arsR-type" evidence="4">
    <location>
        <begin position="3"/>
        <end position="93"/>
    </location>
</feature>
<dbReference type="SMART" id="SM00418">
    <property type="entry name" value="HTH_ARSR"/>
    <property type="match status" value="1"/>
</dbReference>
<dbReference type="GO" id="GO:0003700">
    <property type="term" value="F:DNA-binding transcription factor activity"/>
    <property type="evidence" value="ECO:0007669"/>
    <property type="project" value="InterPro"/>
</dbReference>
<evidence type="ECO:0000313" key="7">
    <source>
        <dbReference type="EMBL" id="EHL17960.1"/>
    </source>
</evidence>
<dbReference type="NCBIfam" id="NF033788">
    <property type="entry name" value="HTH_metalloreg"/>
    <property type="match status" value="1"/>
</dbReference>
<dbReference type="RefSeq" id="WP_009525285.1">
    <property type="nucleotide sequence ID" value="NZ_ALNK01000025.1"/>
</dbReference>
<keyword evidence="3" id="KW-0804">Transcription</keyword>
<organism evidence="5 11">
    <name type="scientific">Peptoanaerobacter stomatis</name>
    <dbReference type="NCBI Taxonomy" id="796937"/>
    <lineage>
        <taxon>Bacteria</taxon>
        <taxon>Bacillati</taxon>
        <taxon>Bacillota</taxon>
        <taxon>Clostridia</taxon>
        <taxon>Peptostreptococcales</taxon>
        <taxon>Filifactoraceae</taxon>
        <taxon>Peptoanaerobacter</taxon>
    </lineage>
</organism>
<dbReference type="PANTHER" id="PTHR33154">
    <property type="entry name" value="TRANSCRIPTIONAL REGULATOR, ARSR FAMILY"/>
    <property type="match status" value="1"/>
</dbReference>
<accession>G9XEY0</accession>
<dbReference type="HOGENOM" id="CLU_097806_6_2_9"/>
<reference evidence="5 11" key="1">
    <citation type="submission" date="2011-08" db="EMBL/GenBank/DDBJ databases">
        <title>The Genome Sequence of Eubacteriaceae bacterium ACC19a.</title>
        <authorList>
            <consortium name="The Broad Institute Genome Sequencing Platform"/>
            <person name="Earl A."/>
            <person name="Ward D."/>
            <person name="Feldgarden M."/>
            <person name="Gevers D."/>
            <person name="Sizova M."/>
            <person name="Hazen A."/>
            <person name="Epstein S."/>
            <person name="Young S.K."/>
            <person name="Zeng Q."/>
            <person name="Gargeya S."/>
            <person name="Fitzgerald M."/>
            <person name="Haas B."/>
            <person name="Abouelleil A."/>
            <person name="Alvarado L."/>
            <person name="Arachchi H.M."/>
            <person name="Berlin A."/>
            <person name="Brown A."/>
            <person name="Chapman S.B."/>
            <person name="Chen Z."/>
            <person name="Dunbar C."/>
            <person name="Freedman E."/>
            <person name="Gearin G."/>
            <person name="Gellesch M."/>
            <person name="Goldberg J."/>
            <person name="Griggs A."/>
            <person name="Gujja S."/>
            <person name="Heiman D."/>
            <person name="Howarth C."/>
            <person name="Larson L."/>
            <person name="Lui A."/>
            <person name="MacDonald P.J.P."/>
            <person name="Montmayeur A."/>
            <person name="Murphy C."/>
            <person name="Neiman D."/>
            <person name="Pearson M."/>
            <person name="Priest M."/>
            <person name="Roberts A."/>
            <person name="Saif S."/>
            <person name="Shea T."/>
            <person name="Shenoy N."/>
            <person name="Sisk P."/>
            <person name="Stolte C."/>
            <person name="Sykes S."/>
            <person name="Wortman J."/>
            <person name="Nusbaum C."/>
            <person name="Birren B."/>
        </authorList>
    </citation>
    <scope>NUCLEOTIDE SEQUENCE [LARGE SCALE GENOMIC DNA]</scope>
    <source>
        <strain evidence="5 11">ACC19a</strain>
    </source>
</reference>
<dbReference type="Proteomes" id="UP000017818">
    <property type="component" value="Unassembled WGS sequence"/>
</dbReference>
<sequence length="93" mass="10493">MILNPELTMEKAELLKLLSNPLRLCIAHQLTQYGECNVSHFVNCMDASQPAISQSLSKLKSAGIVKIDKRGNEVFYSLTNEEVRNIINLLFNE</sequence>
<dbReference type="Pfam" id="PF01022">
    <property type="entry name" value="HTH_5"/>
    <property type="match status" value="1"/>
</dbReference>
<evidence type="ECO:0000313" key="12">
    <source>
        <dbReference type="Proteomes" id="UP000017818"/>
    </source>
</evidence>
<dbReference type="STRING" id="796937.HMPREF9630_00339"/>
<dbReference type="EMBL" id="AFZG01000052">
    <property type="protein sequence ID" value="EHL17960.1"/>
    <property type="molecule type" value="Genomic_DNA"/>
</dbReference>
<gene>
    <name evidence="8" type="ORF">HMPREF1143_0851</name>
    <name evidence="7" type="ORF">HMPREF9628_00558</name>
    <name evidence="5" type="ORF">HMPREF9629_01050</name>
    <name evidence="6" type="ORF">HMPREF9630_00339</name>
</gene>
<dbReference type="InterPro" id="IPR051081">
    <property type="entry name" value="HTH_MetalResp_TranReg"/>
</dbReference>